<feature type="region of interest" description="Disordered" evidence="1">
    <location>
        <begin position="1"/>
        <end position="26"/>
    </location>
</feature>
<sequence>MDTRTRTATGGTPSPRGADRRHQFPGRRQRINLRLDDAEHNDVVTAANRAGLTPTGFCADAALAAARSTTAPGALIAGTGVTRAELAAMQRELFAARTAITRTGTNLNQATAALNATGEAPVWLGHAVRRCVKALDRLDALVADIDRRLR</sequence>
<dbReference type="EMBL" id="POTY01000307">
    <property type="protein sequence ID" value="PZG07849.1"/>
    <property type="molecule type" value="Genomic_DNA"/>
</dbReference>
<evidence type="ECO:0000313" key="2">
    <source>
        <dbReference type="EMBL" id="PZG07849.1"/>
    </source>
</evidence>
<reference evidence="2 3" key="1">
    <citation type="submission" date="2018-01" db="EMBL/GenBank/DDBJ databases">
        <title>Draft genome sequence of Jishengella sp. NA12.</title>
        <authorList>
            <person name="Sahin N."/>
            <person name="Ay H."/>
            <person name="Saygin H."/>
        </authorList>
    </citation>
    <scope>NUCLEOTIDE SEQUENCE [LARGE SCALE GENOMIC DNA]</scope>
    <source>
        <strain evidence="2 3">NA12</strain>
    </source>
</reference>
<comment type="caution">
    <text evidence="2">The sequence shown here is derived from an EMBL/GenBank/DDBJ whole genome shotgun (WGS) entry which is preliminary data.</text>
</comment>
<keyword evidence="3" id="KW-1185">Reference proteome</keyword>
<organism evidence="2 3">
    <name type="scientific">Micromonospora craterilacus</name>
    <dbReference type="NCBI Taxonomy" id="1655439"/>
    <lineage>
        <taxon>Bacteria</taxon>
        <taxon>Bacillati</taxon>
        <taxon>Actinomycetota</taxon>
        <taxon>Actinomycetes</taxon>
        <taxon>Micromonosporales</taxon>
        <taxon>Micromonosporaceae</taxon>
        <taxon>Micromonospora</taxon>
    </lineage>
</organism>
<protein>
    <recommendedName>
        <fullName evidence="4">Plasmid mobilization relaxosome protein MobC</fullName>
    </recommendedName>
</protein>
<evidence type="ECO:0000313" key="3">
    <source>
        <dbReference type="Proteomes" id="UP000248924"/>
    </source>
</evidence>
<accession>A0A2W2DUM0</accession>
<name>A0A2W2DUM0_9ACTN</name>
<evidence type="ECO:0000256" key="1">
    <source>
        <dbReference type="SAM" id="MobiDB-lite"/>
    </source>
</evidence>
<dbReference type="OrthoDB" id="3380544at2"/>
<dbReference type="AlphaFoldDB" id="A0A2W2DUM0"/>
<gene>
    <name evidence="2" type="ORF">C1I95_30550</name>
</gene>
<dbReference type="Proteomes" id="UP000248924">
    <property type="component" value="Unassembled WGS sequence"/>
</dbReference>
<evidence type="ECO:0008006" key="4">
    <source>
        <dbReference type="Google" id="ProtNLM"/>
    </source>
</evidence>
<feature type="compositionally biased region" description="Polar residues" evidence="1">
    <location>
        <begin position="1"/>
        <end position="12"/>
    </location>
</feature>
<proteinExistence type="predicted"/>